<evidence type="ECO:0000256" key="5">
    <source>
        <dbReference type="ARBA" id="ARBA00015611"/>
    </source>
</evidence>
<dbReference type="InterPro" id="IPR014782">
    <property type="entry name" value="Peptidase_M1_dom"/>
</dbReference>
<dbReference type="PANTHER" id="PTHR11533">
    <property type="entry name" value="PROTEASE M1 ZINC METALLOPROTEASE"/>
    <property type="match status" value="1"/>
</dbReference>
<evidence type="ECO:0000256" key="2">
    <source>
        <dbReference type="ARBA" id="ARBA00001947"/>
    </source>
</evidence>
<feature type="chain" id="PRO_5046794864" description="Aminopeptidase N" evidence="14">
    <location>
        <begin position="30"/>
        <end position="518"/>
    </location>
</feature>
<evidence type="ECO:0000256" key="12">
    <source>
        <dbReference type="ARBA" id="ARBA00029811"/>
    </source>
</evidence>
<feature type="domain" description="Peptidase M1 membrane alanine aminopeptidase" evidence="15">
    <location>
        <begin position="289"/>
        <end position="480"/>
    </location>
</feature>
<evidence type="ECO:0000256" key="13">
    <source>
        <dbReference type="ARBA" id="ARBA00031533"/>
    </source>
</evidence>
<dbReference type="CDD" id="cd09603">
    <property type="entry name" value="M1_APN_like"/>
    <property type="match status" value="1"/>
</dbReference>
<proteinExistence type="inferred from homology"/>
<evidence type="ECO:0000256" key="6">
    <source>
        <dbReference type="ARBA" id="ARBA00022438"/>
    </source>
</evidence>
<protein>
    <recommendedName>
        <fullName evidence="5">Aminopeptidase N</fullName>
        <ecNumber evidence="4">3.4.11.2</ecNumber>
    </recommendedName>
    <alternativeName>
        <fullName evidence="12">Alanine aminopeptidase</fullName>
    </alternativeName>
    <alternativeName>
        <fullName evidence="13">Lysyl aminopeptidase</fullName>
    </alternativeName>
</protein>
<comment type="catalytic activity">
    <reaction evidence="1">
        <text>Release of an N-terminal amino acid, Xaa-|-Yaa- from a peptide, amide or arylamide. Xaa is preferably Ala, but may be most amino acids including Pro (slow action). When a terminal hydrophobic residue is followed by a prolyl residue, the two may be released as an intact Xaa-Pro dipeptide.</text>
        <dbReference type="EC" id="3.4.11.2"/>
    </reaction>
</comment>
<dbReference type="InterPro" id="IPR027268">
    <property type="entry name" value="Peptidase_M4/M1_CTD_sf"/>
</dbReference>
<feature type="domain" description="Aminopeptidase N-like N-terminal" evidence="16">
    <location>
        <begin position="64"/>
        <end position="233"/>
    </location>
</feature>
<keyword evidence="10" id="KW-0862">Zinc</keyword>
<reference evidence="17 18" key="1">
    <citation type="submission" date="2024-10" db="EMBL/GenBank/DDBJ databases">
        <title>The Natural Products Discovery Center: Release of the First 8490 Sequenced Strains for Exploring Actinobacteria Biosynthetic Diversity.</title>
        <authorList>
            <person name="Kalkreuter E."/>
            <person name="Kautsar S.A."/>
            <person name="Yang D."/>
            <person name="Bader C.D."/>
            <person name="Teijaro C.N."/>
            <person name="Fluegel L."/>
            <person name="Davis C.M."/>
            <person name="Simpson J.R."/>
            <person name="Lauterbach L."/>
            <person name="Steele A.D."/>
            <person name="Gui C."/>
            <person name="Meng S."/>
            <person name="Li G."/>
            <person name="Viehrig K."/>
            <person name="Ye F."/>
            <person name="Su P."/>
            <person name="Kiefer A.F."/>
            <person name="Nichols A."/>
            <person name="Cepeda A.J."/>
            <person name="Yan W."/>
            <person name="Fan B."/>
            <person name="Jiang Y."/>
            <person name="Adhikari A."/>
            <person name="Zheng C.-J."/>
            <person name="Schuster L."/>
            <person name="Cowan T.M."/>
            <person name="Smanski M.J."/>
            <person name="Chevrette M.G."/>
            <person name="De Carvalho L.P.S."/>
            <person name="Shen B."/>
        </authorList>
    </citation>
    <scope>NUCLEOTIDE SEQUENCE [LARGE SCALE GENOMIC DNA]</scope>
    <source>
        <strain evidence="17 18">NPDC000087</strain>
    </source>
</reference>
<feature type="signal peptide" evidence="14">
    <location>
        <begin position="1"/>
        <end position="29"/>
    </location>
</feature>
<dbReference type="Pfam" id="PF01433">
    <property type="entry name" value="Peptidase_M1"/>
    <property type="match status" value="1"/>
</dbReference>
<dbReference type="RefSeq" id="WP_169516273.1">
    <property type="nucleotide sequence ID" value="NZ_JBIAZU010000001.1"/>
</dbReference>
<keyword evidence="7" id="KW-0645">Protease</keyword>
<dbReference type="GO" id="GO:0004177">
    <property type="term" value="F:aminopeptidase activity"/>
    <property type="evidence" value="ECO:0007669"/>
    <property type="project" value="UniProtKB-KW"/>
</dbReference>
<evidence type="ECO:0000256" key="1">
    <source>
        <dbReference type="ARBA" id="ARBA00000098"/>
    </source>
</evidence>
<comment type="similarity">
    <text evidence="3">Belongs to the peptidase M1 family.</text>
</comment>
<keyword evidence="18" id="KW-1185">Reference proteome</keyword>
<organism evidence="17 18">
    <name type="scientific">Paractinoplanes globisporus</name>
    <dbReference type="NCBI Taxonomy" id="113565"/>
    <lineage>
        <taxon>Bacteria</taxon>
        <taxon>Bacillati</taxon>
        <taxon>Actinomycetota</taxon>
        <taxon>Actinomycetes</taxon>
        <taxon>Micromonosporales</taxon>
        <taxon>Micromonosporaceae</taxon>
        <taxon>Paractinoplanes</taxon>
    </lineage>
</organism>
<dbReference type="SUPFAM" id="SSF55486">
    <property type="entry name" value="Metalloproteases ('zincins'), catalytic domain"/>
    <property type="match status" value="1"/>
</dbReference>
<dbReference type="Gene3D" id="2.60.40.1730">
    <property type="entry name" value="tricorn interacting facor f3 domain"/>
    <property type="match status" value="1"/>
</dbReference>
<evidence type="ECO:0000256" key="11">
    <source>
        <dbReference type="ARBA" id="ARBA00023049"/>
    </source>
</evidence>
<dbReference type="EC" id="3.4.11.2" evidence="4"/>
<evidence type="ECO:0000256" key="4">
    <source>
        <dbReference type="ARBA" id="ARBA00012564"/>
    </source>
</evidence>
<keyword evidence="11" id="KW-0482">Metalloprotease</keyword>
<evidence type="ECO:0000256" key="14">
    <source>
        <dbReference type="SAM" id="SignalP"/>
    </source>
</evidence>
<keyword evidence="8" id="KW-0479">Metal-binding</keyword>
<sequence>MRADMGNRSLRLVAAGSAVLLGLAGAATAAGPASASTHHPTPGSAGLGDRLYPLLGNGGYDVQNYDLSLYYAQKDPAQQVRGDVTITAVATQSLSRFDLDFGGDGVGKVTVNGWPAAFSRDGEELIVTPKRPLDNHRKFTVTVSGFTATPIAPNADSPAGFVKTPDGTIVAGQPNQSHQLFPSNDHPRDKATYTITMTAPDGWTATANGTPVRTRHHGGYVSSTYREAAPMASELIQVAVGDFVTKYRAPVNGVVVRDVVPRRLADQLLPIAADERNEIAWMESKVGRYPFDRYGSLVIDGDLGFALETQGLSLYDTGLFSLPLVIINPILTHELAHQWFGDSVAPWVWSDVWQNEGHATWYEVLYAYETGTLPDYAGVSTLEDYYKRAYARGDQWRVRYGPVAAPLRSDSIWDVFNPNVYDGGALVLFALRQQIGVPKFERLERAWVAKYRGKSASTQDFIALASKVSGQNLTAFLNAWLYGSTTPPMPGHPDWTVNPVPAPAPAAAVAAAPATRLR</sequence>
<evidence type="ECO:0000256" key="10">
    <source>
        <dbReference type="ARBA" id="ARBA00022833"/>
    </source>
</evidence>
<name>A0ABW6W639_9ACTN</name>
<comment type="caution">
    <text evidence="17">The sequence shown here is derived from an EMBL/GenBank/DDBJ whole genome shotgun (WGS) entry which is preliminary data.</text>
</comment>
<evidence type="ECO:0000259" key="16">
    <source>
        <dbReference type="Pfam" id="PF17900"/>
    </source>
</evidence>
<dbReference type="InterPro" id="IPR042097">
    <property type="entry name" value="Aminopeptidase_N-like_N_sf"/>
</dbReference>
<dbReference type="SUPFAM" id="SSF63737">
    <property type="entry name" value="Leukotriene A4 hydrolase N-terminal domain"/>
    <property type="match status" value="1"/>
</dbReference>
<evidence type="ECO:0000313" key="18">
    <source>
        <dbReference type="Proteomes" id="UP001602245"/>
    </source>
</evidence>
<dbReference type="PRINTS" id="PR00756">
    <property type="entry name" value="ALADIPTASE"/>
</dbReference>
<dbReference type="Proteomes" id="UP001602245">
    <property type="component" value="Unassembled WGS sequence"/>
</dbReference>
<dbReference type="Pfam" id="PF17900">
    <property type="entry name" value="Peptidase_M1_N"/>
    <property type="match status" value="1"/>
</dbReference>
<dbReference type="InterPro" id="IPR045357">
    <property type="entry name" value="Aminopeptidase_N-like_N"/>
</dbReference>
<evidence type="ECO:0000256" key="8">
    <source>
        <dbReference type="ARBA" id="ARBA00022723"/>
    </source>
</evidence>
<dbReference type="InterPro" id="IPR001930">
    <property type="entry name" value="Peptidase_M1"/>
</dbReference>
<comment type="cofactor">
    <cofactor evidence="2">
        <name>Zn(2+)</name>
        <dbReference type="ChEBI" id="CHEBI:29105"/>
    </cofactor>
</comment>
<keyword evidence="6 17" id="KW-0031">Aminopeptidase</keyword>
<dbReference type="Gene3D" id="1.10.390.10">
    <property type="entry name" value="Neutral Protease Domain 2"/>
    <property type="match status" value="1"/>
</dbReference>
<evidence type="ECO:0000256" key="9">
    <source>
        <dbReference type="ARBA" id="ARBA00022801"/>
    </source>
</evidence>
<dbReference type="PANTHER" id="PTHR11533:SF174">
    <property type="entry name" value="PUROMYCIN-SENSITIVE AMINOPEPTIDASE-RELATED"/>
    <property type="match status" value="1"/>
</dbReference>
<gene>
    <name evidence="17" type="ORF">ACFY35_03410</name>
</gene>
<keyword evidence="9 17" id="KW-0378">Hydrolase</keyword>
<evidence type="ECO:0000256" key="7">
    <source>
        <dbReference type="ARBA" id="ARBA00022670"/>
    </source>
</evidence>
<evidence type="ECO:0000256" key="3">
    <source>
        <dbReference type="ARBA" id="ARBA00010136"/>
    </source>
</evidence>
<keyword evidence="14" id="KW-0732">Signal</keyword>
<evidence type="ECO:0000259" key="15">
    <source>
        <dbReference type="Pfam" id="PF01433"/>
    </source>
</evidence>
<accession>A0ABW6W639</accession>
<dbReference type="EMBL" id="JBIAZU010000001">
    <property type="protein sequence ID" value="MFF5288458.1"/>
    <property type="molecule type" value="Genomic_DNA"/>
</dbReference>
<evidence type="ECO:0000313" key="17">
    <source>
        <dbReference type="EMBL" id="MFF5288458.1"/>
    </source>
</evidence>
<dbReference type="InterPro" id="IPR050344">
    <property type="entry name" value="Peptidase_M1_aminopeptidases"/>
</dbReference>